<sequence length="61" mass="6505">MKNSKDKSSNSNETTRIFSRLVAHEIAPADLKQISGGRFAPLTTNSGAQPGELGSGMRDDN</sequence>
<name>A0ABT5K0B1_9BURK</name>
<evidence type="ECO:0008006" key="4">
    <source>
        <dbReference type="Google" id="ProtNLM"/>
    </source>
</evidence>
<organism evidence="2 3">
    <name type="scientific">Janthinobacterium fluminis</name>
    <dbReference type="NCBI Taxonomy" id="2987524"/>
    <lineage>
        <taxon>Bacteria</taxon>
        <taxon>Pseudomonadati</taxon>
        <taxon>Pseudomonadota</taxon>
        <taxon>Betaproteobacteria</taxon>
        <taxon>Burkholderiales</taxon>
        <taxon>Oxalobacteraceae</taxon>
        <taxon>Janthinobacterium</taxon>
    </lineage>
</organism>
<dbReference type="Proteomes" id="UP001221208">
    <property type="component" value="Unassembled WGS sequence"/>
</dbReference>
<keyword evidence="3" id="KW-1185">Reference proteome</keyword>
<evidence type="ECO:0000313" key="3">
    <source>
        <dbReference type="Proteomes" id="UP001221208"/>
    </source>
</evidence>
<comment type="caution">
    <text evidence="2">The sequence shown here is derived from an EMBL/GenBank/DDBJ whole genome shotgun (WGS) entry which is preliminary data.</text>
</comment>
<proteinExistence type="predicted"/>
<evidence type="ECO:0000313" key="2">
    <source>
        <dbReference type="EMBL" id="MDC8758166.1"/>
    </source>
</evidence>
<gene>
    <name evidence="2" type="ORF">OIK44_11250</name>
</gene>
<accession>A0ABT5K0B1</accession>
<dbReference type="EMBL" id="JAQQXR010000004">
    <property type="protein sequence ID" value="MDC8758166.1"/>
    <property type="molecule type" value="Genomic_DNA"/>
</dbReference>
<reference evidence="2 3" key="1">
    <citation type="submission" date="2022-10" db="EMBL/GenBank/DDBJ databases">
        <title>Janthinobacterium sp. hw3 Genome sequencing.</title>
        <authorList>
            <person name="Park S."/>
        </authorList>
    </citation>
    <scope>NUCLEOTIDE SEQUENCE [LARGE SCALE GENOMIC DNA]</scope>
    <source>
        <strain evidence="3">hw3</strain>
    </source>
</reference>
<feature type="region of interest" description="Disordered" evidence="1">
    <location>
        <begin position="37"/>
        <end position="61"/>
    </location>
</feature>
<protein>
    <recommendedName>
        <fullName evidence="4">Bacteriocin-type signal sequence-containing protein</fullName>
    </recommendedName>
</protein>
<dbReference type="RefSeq" id="WP_273670848.1">
    <property type="nucleotide sequence ID" value="NZ_JAQQXR010000004.1"/>
</dbReference>
<evidence type="ECO:0000256" key="1">
    <source>
        <dbReference type="SAM" id="MobiDB-lite"/>
    </source>
</evidence>